<comment type="catalytic activity">
    <reaction evidence="7">
        <text>L-threonyl-[protein] + ATP = O-phospho-L-threonyl-[protein] + ADP + H(+)</text>
        <dbReference type="Rhea" id="RHEA:46608"/>
        <dbReference type="Rhea" id="RHEA-COMP:11060"/>
        <dbReference type="Rhea" id="RHEA-COMP:11605"/>
        <dbReference type="ChEBI" id="CHEBI:15378"/>
        <dbReference type="ChEBI" id="CHEBI:30013"/>
        <dbReference type="ChEBI" id="CHEBI:30616"/>
        <dbReference type="ChEBI" id="CHEBI:61977"/>
        <dbReference type="ChEBI" id="CHEBI:456216"/>
        <dbReference type="EC" id="2.7.11.1"/>
    </reaction>
</comment>
<name>A0AAU9NSR8_9ASTR</name>
<sequence length="574" mass="65170">MSLIQEFNHLKISHDAIKLATENFSDNNFIGQGGFGRVYKGQLPVVSASSTRPSTTVAVKRLDEKCGQGQKEFLMEIVMLSSYKHENLVSLVGFCDEGDEKIIVYEHEIHGSLDNHLNTDLTWAQRIHICLGAARGLNYLHNDVGEGHRVLHRDLKSSNVLLDENWNAKISDFGLSKIGPTNQAFTFLVTNAAGTLGYVDPLYVSTGVLTKESDVYSFGAILFEVLCGRLAVIGKYDDERRFLSHLAQLCYEDGKIDEIVFPNIRKQVKPNSLQTFSRIAYQCLNIDRKQRPTMAVVIKQLQISLEFQIGQQRFSQAERDHREKNNLMYRTSKVFFSVMKNLFLFGEKNDHEYDSNRVNSDRSDDGGDSYLEDRPGIKEFQITGDAKPGGKLFRVWIFGAWDLTMQVSGAIKPEYLVTADDVDKLIGVECIPMDDHGRKGEVVRVFANEQTKIMCDPKMQQEIDKYMAAGQASFITLLLMDSSENWEQTTFTLKRSNYQVKINQTQEIFIQGKYTNDVSIKIPSGLTTQFVLTYSDGSSHPFNTFHDVRMRDTLVLTMIMFQSKALDERRNARG</sequence>
<dbReference type="SMART" id="SM00220">
    <property type="entry name" value="S_TKc"/>
    <property type="match status" value="1"/>
</dbReference>
<dbReference type="Proteomes" id="UP001157418">
    <property type="component" value="Unassembled WGS sequence"/>
</dbReference>
<evidence type="ECO:0000256" key="9">
    <source>
        <dbReference type="PROSITE-ProRule" id="PRU10141"/>
    </source>
</evidence>
<keyword evidence="5" id="KW-0418">Kinase</keyword>
<dbReference type="EMBL" id="CAKMRJ010005412">
    <property type="protein sequence ID" value="CAH1440996.1"/>
    <property type="molecule type" value="Genomic_DNA"/>
</dbReference>
<dbReference type="AlphaFoldDB" id="A0AAU9NSR8"/>
<keyword evidence="6 9" id="KW-0067">ATP-binding</keyword>
<keyword evidence="3" id="KW-0808">Transferase</keyword>
<dbReference type="PROSITE" id="PS50011">
    <property type="entry name" value="PROTEIN_KINASE_DOM"/>
    <property type="match status" value="1"/>
</dbReference>
<evidence type="ECO:0000256" key="1">
    <source>
        <dbReference type="ARBA" id="ARBA00012513"/>
    </source>
</evidence>
<dbReference type="PANTHER" id="PTHR27003:SF326">
    <property type="entry name" value="PROTEIN KINASE DOMAIN-CONTAINING PROTEIN"/>
    <property type="match status" value="1"/>
</dbReference>
<dbReference type="InterPro" id="IPR011009">
    <property type="entry name" value="Kinase-like_dom_sf"/>
</dbReference>
<evidence type="ECO:0000256" key="7">
    <source>
        <dbReference type="ARBA" id="ARBA00047899"/>
    </source>
</evidence>
<feature type="domain" description="Protein kinase" evidence="10">
    <location>
        <begin position="24"/>
        <end position="305"/>
    </location>
</feature>
<dbReference type="Pfam" id="PF07714">
    <property type="entry name" value="PK_Tyr_Ser-Thr"/>
    <property type="match status" value="1"/>
</dbReference>
<dbReference type="GO" id="GO:0009506">
    <property type="term" value="C:plasmodesma"/>
    <property type="evidence" value="ECO:0007669"/>
    <property type="project" value="TreeGrafter"/>
</dbReference>
<dbReference type="SUPFAM" id="SSF56112">
    <property type="entry name" value="Protein kinase-like (PK-like)"/>
    <property type="match status" value="1"/>
</dbReference>
<dbReference type="PROSITE" id="PS00107">
    <property type="entry name" value="PROTEIN_KINASE_ATP"/>
    <property type="match status" value="1"/>
</dbReference>
<dbReference type="FunFam" id="3.30.200.20:FF:000039">
    <property type="entry name" value="receptor-like protein kinase FERONIA"/>
    <property type="match status" value="1"/>
</dbReference>
<evidence type="ECO:0000313" key="11">
    <source>
        <dbReference type="EMBL" id="CAH1440996.1"/>
    </source>
</evidence>
<dbReference type="InterPro" id="IPR000719">
    <property type="entry name" value="Prot_kinase_dom"/>
</dbReference>
<dbReference type="PROSITE" id="PS00108">
    <property type="entry name" value="PROTEIN_KINASE_ST"/>
    <property type="match status" value="1"/>
</dbReference>
<proteinExistence type="predicted"/>
<evidence type="ECO:0000256" key="5">
    <source>
        <dbReference type="ARBA" id="ARBA00022777"/>
    </source>
</evidence>
<dbReference type="FunFam" id="1.10.510.10:FF:001023">
    <property type="entry name" value="Os07g0541700 protein"/>
    <property type="match status" value="1"/>
</dbReference>
<protein>
    <recommendedName>
        <fullName evidence="1">non-specific serine/threonine protein kinase</fullName>
        <ecNumber evidence="1">2.7.11.1</ecNumber>
    </recommendedName>
</protein>
<dbReference type="Gene3D" id="3.30.200.20">
    <property type="entry name" value="Phosphorylase Kinase, domain 1"/>
    <property type="match status" value="1"/>
</dbReference>
<dbReference type="GO" id="GO:0005886">
    <property type="term" value="C:plasma membrane"/>
    <property type="evidence" value="ECO:0007669"/>
    <property type="project" value="TreeGrafter"/>
</dbReference>
<dbReference type="PANTHER" id="PTHR27003">
    <property type="entry name" value="OS07G0166700 PROTEIN"/>
    <property type="match status" value="1"/>
</dbReference>
<dbReference type="InterPro" id="IPR001245">
    <property type="entry name" value="Ser-Thr/Tyr_kinase_cat_dom"/>
</dbReference>
<keyword evidence="12" id="KW-1185">Reference proteome</keyword>
<evidence type="ECO:0000256" key="2">
    <source>
        <dbReference type="ARBA" id="ARBA00022527"/>
    </source>
</evidence>
<comment type="catalytic activity">
    <reaction evidence="8">
        <text>L-seryl-[protein] + ATP = O-phospho-L-seryl-[protein] + ADP + H(+)</text>
        <dbReference type="Rhea" id="RHEA:17989"/>
        <dbReference type="Rhea" id="RHEA-COMP:9863"/>
        <dbReference type="Rhea" id="RHEA-COMP:11604"/>
        <dbReference type="ChEBI" id="CHEBI:15378"/>
        <dbReference type="ChEBI" id="CHEBI:29999"/>
        <dbReference type="ChEBI" id="CHEBI:30616"/>
        <dbReference type="ChEBI" id="CHEBI:83421"/>
        <dbReference type="ChEBI" id="CHEBI:456216"/>
        <dbReference type="EC" id="2.7.11.1"/>
    </reaction>
</comment>
<evidence type="ECO:0000256" key="4">
    <source>
        <dbReference type="ARBA" id="ARBA00022741"/>
    </source>
</evidence>
<organism evidence="11 12">
    <name type="scientific">Lactuca virosa</name>
    <dbReference type="NCBI Taxonomy" id="75947"/>
    <lineage>
        <taxon>Eukaryota</taxon>
        <taxon>Viridiplantae</taxon>
        <taxon>Streptophyta</taxon>
        <taxon>Embryophyta</taxon>
        <taxon>Tracheophyta</taxon>
        <taxon>Spermatophyta</taxon>
        <taxon>Magnoliopsida</taxon>
        <taxon>eudicotyledons</taxon>
        <taxon>Gunneridae</taxon>
        <taxon>Pentapetalae</taxon>
        <taxon>asterids</taxon>
        <taxon>campanulids</taxon>
        <taxon>Asterales</taxon>
        <taxon>Asteraceae</taxon>
        <taxon>Cichorioideae</taxon>
        <taxon>Cichorieae</taxon>
        <taxon>Lactucinae</taxon>
        <taxon>Lactuca</taxon>
    </lineage>
</organism>
<accession>A0AAU9NSR8</accession>
<keyword evidence="4 9" id="KW-0547">Nucleotide-binding</keyword>
<evidence type="ECO:0000259" key="10">
    <source>
        <dbReference type="PROSITE" id="PS50011"/>
    </source>
</evidence>
<dbReference type="InterPro" id="IPR055474">
    <property type="entry name" value="DUF7046"/>
</dbReference>
<keyword evidence="2" id="KW-0723">Serine/threonine-protein kinase</keyword>
<dbReference type="InterPro" id="IPR045272">
    <property type="entry name" value="ANXUR1/2-like"/>
</dbReference>
<dbReference type="GO" id="GO:0005524">
    <property type="term" value="F:ATP binding"/>
    <property type="evidence" value="ECO:0007669"/>
    <property type="project" value="UniProtKB-UniRule"/>
</dbReference>
<feature type="binding site" evidence="9">
    <location>
        <position position="60"/>
    </location>
    <ligand>
        <name>ATP</name>
        <dbReference type="ChEBI" id="CHEBI:30616"/>
    </ligand>
</feature>
<evidence type="ECO:0000256" key="8">
    <source>
        <dbReference type="ARBA" id="ARBA00048679"/>
    </source>
</evidence>
<dbReference type="GO" id="GO:0004674">
    <property type="term" value="F:protein serine/threonine kinase activity"/>
    <property type="evidence" value="ECO:0007669"/>
    <property type="project" value="UniProtKB-KW"/>
</dbReference>
<reference evidence="11 12" key="1">
    <citation type="submission" date="2022-01" db="EMBL/GenBank/DDBJ databases">
        <authorList>
            <person name="Xiong W."/>
            <person name="Schranz E."/>
        </authorList>
    </citation>
    <scope>NUCLEOTIDE SEQUENCE [LARGE SCALE GENOMIC DNA]</scope>
</reference>
<dbReference type="InterPro" id="IPR008271">
    <property type="entry name" value="Ser/Thr_kinase_AS"/>
</dbReference>
<gene>
    <name evidence="11" type="ORF">LVIROSA_LOCUS27095</name>
</gene>
<dbReference type="Pfam" id="PF23080">
    <property type="entry name" value="DUF7046"/>
    <property type="match status" value="1"/>
</dbReference>
<dbReference type="InterPro" id="IPR017441">
    <property type="entry name" value="Protein_kinase_ATP_BS"/>
</dbReference>
<evidence type="ECO:0000313" key="12">
    <source>
        <dbReference type="Proteomes" id="UP001157418"/>
    </source>
</evidence>
<evidence type="ECO:0000256" key="6">
    <source>
        <dbReference type="ARBA" id="ARBA00022840"/>
    </source>
</evidence>
<evidence type="ECO:0000256" key="3">
    <source>
        <dbReference type="ARBA" id="ARBA00022679"/>
    </source>
</evidence>
<dbReference type="Gene3D" id="1.10.510.10">
    <property type="entry name" value="Transferase(Phosphotransferase) domain 1"/>
    <property type="match status" value="1"/>
</dbReference>
<dbReference type="GO" id="GO:0004714">
    <property type="term" value="F:transmembrane receptor protein tyrosine kinase activity"/>
    <property type="evidence" value="ECO:0007669"/>
    <property type="project" value="InterPro"/>
</dbReference>
<dbReference type="EC" id="2.7.11.1" evidence="1"/>
<comment type="caution">
    <text evidence="11">The sequence shown here is derived from an EMBL/GenBank/DDBJ whole genome shotgun (WGS) entry which is preliminary data.</text>
</comment>